<dbReference type="AlphaFoldDB" id="A0A4R3YE03"/>
<dbReference type="PANTHER" id="PTHR45839:SF7">
    <property type="entry name" value="SUCROSE SYNTHASE 1"/>
    <property type="match status" value="1"/>
</dbReference>
<evidence type="ECO:0000313" key="5">
    <source>
        <dbReference type="EMBL" id="TCV90296.1"/>
    </source>
</evidence>
<comment type="catalytic activity">
    <reaction evidence="4">
        <text>an NDP-alpha-D-glucose + D-fructose = a ribonucleoside 5'-diphosphate + sucrose + H(+)</text>
        <dbReference type="Rhea" id="RHEA:16241"/>
        <dbReference type="ChEBI" id="CHEBI:15378"/>
        <dbReference type="ChEBI" id="CHEBI:17992"/>
        <dbReference type="ChEBI" id="CHEBI:37721"/>
        <dbReference type="ChEBI" id="CHEBI:57930"/>
        <dbReference type="ChEBI" id="CHEBI:76533"/>
        <dbReference type="EC" id="2.4.1.13"/>
    </reaction>
</comment>
<dbReference type="RefSeq" id="WP_223248435.1">
    <property type="nucleotide sequence ID" value="NZ_BHVT01000073.1"/>
</dbReference>
<dbReference type="GO" id="GO:0005985">
    <property type="term" value="P:sucrose metabolic process"/>
    <property type="evidence" value="ECO:0007669"/>
    <property type="project" value="InterPro"/>
</dbReference>
<name>A0A4R3YE03_9PROT</name>
<protein>
    <recommendedName>
        <fullName evidence="1">sucrose synthase</fullName>
        <ecNumber evidence="1">2.4.1.13</ecNumber>
    </recommendedName>
</protein>
<comment type="caution">
    <text evidence="5">The sequence shown here is derived from an EMBL/GenBank/DDBJ whole genome shotgun (WGS) entry which is preliminary data.</text>
</comment>
<dbReference type="EMBL" id="SMCO01000001">
    <property type="protein sequence ID" value="TCV90296.1"/>
    <property type="molecule type" value="Genomic_DNA"/>
</dbReference>
<dbReference type="Proteomes" id="UP000295367">
    <property type="component" value="Unassembled WGS sequence"/>
</dbReference>
<gene>
    <name evidence="5" type="ORF">EDC63_101266</name>
</gene>
<dbReference type="Gene3D" id="3.40.50.2000">
    <property type="entry name" value="Glycogen Phosphorylase B"/>
    <property type="match status" value="1"/>
</dbReference>
<proteinExistence type="predicted"/>
<keyword evidence="3" id="KW-0808">Transferase</keyword>
<keyword evidence="2" id="KW-0328">Glycosyltransferase</keyword>
<evidence type="ECO:0000313" key="6">
    <source>
        <dbReference type="Proteomes" id="UP000295367"/>
    </source>
</evidence>
<dbReference type="GO" id="GO:0016157">
    <property type="term" value="F:sucrose synthase activity"/>
    <property type="evidence" value="ECO:0007669"/>
    <property type="project" value="UniProtKB-EC"/>
</dbReference>
<evidence type="ECO:0000256" key="3">
    <source>
        <dbReference type="ARBA" id="ARBA00022679"/>
    </source>
</evidence>
<dbReference type="EC" id="2.4.1.13" evidence="1"/>
<dbReference type="PANTHER" id="PTHR45839">
    <property type="match status" value="1"/>
</dbReference>
<keyword evidence="6" id="KW-1185">Reference proteome</keyword>
<organism evidence="5 6">
    <name type="scientific">Sulfurirhabdus autotrophica</name>
    <dbReference type="NCBI Taxonomy" id="1706046"/>
    <lineage>
        <taxon>Bacteria</taxon>
        <taxon>Pseudomonadati</taxon>
        <taxon>Pseudomonadota</taxon>
        <taxon>Betaproteobacteria</taxon>
        <taxon>Nitrosomonadales</taxon>
        <taxon>Sulfuricellaceae</taxon>
        <taxon>Sulfurirhabdus</taxon>
    </lineage>
</organism>
<evidence type="ECO:0000256" key="1">
    <source>
        <dbReference type="ARBA" id="ARBA00012540"/>
    </source>
</evidence>
<evidence type="ECO:0000256" key="2">
    <source>
        <dbReference type="ARBA" id="ARBA00022676"/>
    </source>
</evidence>
<evidence type="ECO:0000256" key="4">
    <source>
        <dbReference type="ARBA" id="ARBA00049030"/>
    </source>
</evidence>
<reference evidence="5 6" key="1">
    <citation type="submission" date="2019-03" db="EMBL/GenBank/DDBJ databases">
        <title>Genomic Encyclopedia of Type Strains, Phase IV (KMG-IV): sequencing the most valuable type-strain genomes for metagenomic binning, comparative biology and taxonomic classification.</title>
        <authorList>
            <person name="Goeker M."/>
        </authorList>
    </citation>
    <scope>NUCLEOTIDE SEQUENCE [LARGE SCALE GENOMIC DNA]</scope>
    <source>
        <strain evidence="5 6">DSM 100309</strain>
    </source>
</reference>
<dbReference type="InterPro" id="IPR012820">
    <property type="entry name" value="Sucrose_synthase_pln/cyn"/>
</dbReference>
<accession>A0A4R3YE03</accession>
<sequence>MADFFEKCSKNPQEWQRISDGALVRVESRYTWKKYAERMMTLSRIYGFWKYISDLEREETSRYLHMFYQLQFRPLAAQLHGENLA</sequence>